<gene>
    <name evidence="1" type="ORF">HQN59_24330</name>
</gene>
<dbReference type="InterPro" id="IPR023606">
    <property type="entry name" value="CoA-Trfase_III_dom_1_sf"/>
</dbReference>
<accession>A0A7Y6NT54</accession>
<dbReference type="PANTHER" id="PTHR48228:SF4">
    <property type="entry name" value="BLR3030 PROTEIN"/>
    <property type="match status" value="1"/>
</dbReference>
<dbReference type="Gene3D" id="3.30.1540.10">
    <property type="entry name" value="formyl-coa transferase, domain 3"/>
    <property type="match status" value="1"/>
</dbReference>
<evidence type="ECO:0000313" key="2">
    <source>
        <dbReference type="Proteomes" id="UP000529637"/>
    </source>
</evidence>
<name>A0A7Y6NT54_9BURK</name>
<dbReference type="PANTHER" id="PTHR48228">
    <property type="entry name" value="SUCCINYL-COA--D-CITRAMALATE COA-TRANSFERASE"/>
    <property type="match status" value="1"/>
</dbReference>
<dbReference type="Pfam" id="PF02515">
    <property type="entry name" value="CoA_transf_3"/>
    <property type="match status" value="1"/>
</dbReference>
<reference evidence="1 2" key="1">
    <citation type="submission" date="2020-06" db="EMBL/GenBank/DDBJ databases">
        <title>Schlegella sp. ID0723 isolated from air conditioner.</title>
        <authorList>
            <person name="Kim D.Y."/>
            <person name="Kim D.-U."/>
        </authorList>
    </citation>
    <scope>NUCLEOTIDE SEQUENCE [LARGE SCALE GENOMIC DNA]</scope>
    <source>
        <strain evidence="1 2">ID0723</strain>
    </source>
</reference>
<keyword evidence="2" id="KW-1185">Reference proteome</keyword>
<dbReference type="EMBL" id="JABWMJ010000018">
    <property type="protein sequence ID" value="NUZ08876.1"/>
    <property type="molecule type" value="Genomic_DNA"/>
</dbReference>
<dbReference type="RefSeq" id="WP_176071730.1">
    <property type="nucleotide sequence ID" value="NZ_JABWMJ010000018.1"/>
</dbReference>
<dbReference type="AlphaFoldDB" id="A0A7Y6NT54"/>
<proteinExistence type="predicted"/>
<comment type="caution">
    <text evidence="1">The sequence shown here is derived from an EMBL/GenBank/DDBJ whole genome shotgun (WGS) entry which is preliminary data.</text>
</comment>
<dbReference type="GO" id="GO:0016740">
    <property type="term" value="F:transferase activity"/>
    <property type="evidence" value="ECO:0007669"/>
    <property type="project" value="UniProtKB-KW"/>
</dbReference>
<dbReference type="InterPro" id="IPR044855">
    <property type="entry name" value="CoA-Trfase_III_dom3_sf"/>
</dbReference>
<organism evidence="1 2">
    <name type="scientific">Piscinibacter koreensis</name>
    <dbReference type="NCBI Taxonomy" id="2742824"/>
    <lineage>
        <taxon>Bacteria</taxon>
        <taxon>Pseudomonadati</taxon>
        <taxon>Pseudomonadota</taxon>
        <taxon>Betaproteobacteria</taxon>
        <taxon>Burkholderiales</taxon>
        <taxon>Sphaerotilaceae</taxon>
        <taxon>Piscinibacter</taxon>
    </lineage>
</organism>
<evidence type="ECO:0000313" key="1">
    <source>
        <dbReference type="EMBL" id="NUZ08876.1"/>
    </source>
</evidence>
<dbReference type="InterPro" id="IPR050509">
    <property type="entry name" value="CoA-transferase_III"/>
</dbReference>
<protein>
    <submittedName>
        <fullName evidence="1">CoA transferase</fullName>
    </submittedName>
</protein>
<keyword evidence="1" id="KW-0808">Transferase</keyword>
<dbReference type="InterPro" id="IPR003673">
    <property type="entry name" value="CoA-Trfase_fam_III"/>
</dbReference>
<dbReference type="SUPFAM" id="SSF89796">
    <property type="entry name" value="CoA-transferase family III (CaiB/BaiF)"/>
    <property type="match status" value="2"/>
</dbReference>
<sequence>MTRASVPATGNIARTALHEVLQSVGLKTEDSGGEVDIAGSDPAVASPHRLATAMAVASAAQGTALAALHRLHSGVGQNVMVDLRDAAHAIHPSRYLQQNGHPIGFDFTYSEPGNGYFRTADDRCCYLVSTRPNLRNGLLQLLDCANEAGKIAKAVARWKGQDLEDACAARGLPVSLVRAPEEWRAHPHAHWLARQPLVSIRQIGSGKPMRKLVGDRPLRDLKVLDMSHILAGPGLTRTLAEQGANVLRLSAPRQTDPINFMLDTGFGKKAAFLELDDPQQRQRGRELARRADVIVQSYSPGSLARRGFSAEEIVRDHPGVVYVTLSCFGAGDGPWSDRVGFDHNAQSTTGISWVEGGRDTPRLPDTTLVADYITAYLGALGTLAALMRRSIDGGSYEVSVSLARTCMWIQDLGLLPRDLPLQQGAPVIRTMDSPFGELQYLAPITQFSRTPAFWDSPPLPLGASRAQW</sequence>
<dbReference type="Proteomes" id="UP000529637">
    <property type="component" value="Unassembled WGS sequence"/>
</dbReference>
<dbReference type="Gene3D" id="3.40.50.10540">
    <property type="entry name" value="Crotonobetainyl-coa:carnitine coa-transferase, domain 1"/>
    <property type="match status" value="2"/>
</dbReference>